<keyword evidence="3" id="KW-1185">Reference proteome</keyword>
<accession>A0ABD2PYU5</accession>
<keyword evidence="1" id="KW-0732">Signal</keyword>
<dbReference type="EMBL" id="JBJKFK010001733">
    <property type="protein sequence ID" value="KAL3312355.1"/>
    <property type="molecule type" value="Genomic_DNA"/>
</dbReference>
<feature type="signal peptide" evidence="1">
    <location>
        <begin position="1"/>
        <end position="22"/>
    </location>
</feature>
<dbReference type="Proteomes" id="UP001626550">
    <property type="component" value="Unassembled WGS sequence"/>
</dbReference>
<feature type="chain" id="PRO_5044837215" evidence="1">
    <location>
        <begin position="23"/>
        <end position="79"/>
    </location>
</feature>
<sequence length="79" mass="8807">MKIAILLLTVLVLVLAYASVSAEAKQISPADWTDDVEDFFKKTSQKAEEGMMALHKSEPATAMRSWFVRMGRRIGDAFS</sequence>
<comment type="caution">
    <text evidence="2">The sequence shown here is derived from an EMBL/GenBank/DDBJ whole genome shotgun (WGS) entry which is preliminary data.</text>
</comment>
<dbReference type="AlphaFoldDB" id="A0ABD2PYU5"/>
<name>A0ABD2PYU5_9PLAT</name>
<evidence type="ECO:0000313" key="3">
    <source>
        <dbReference type="Proteomes" id="UP001626550"/>
    </source>
</evidence>
<gene>
    <name evidence="2" type="ORF">Ciccas_009054</name>
</gene>
<evidence type="ECO:0000313" key="2">
    <source>
        <dbReference type="EMBL" id="KAL3312355.1"/>
    </source>
</evidence>
<proteinExistence type="predicted"/>
<protein>
    <submittedName>
        <fullName evidence="2">Uncharacterized protein</fullName>
    </submittedName>
</protein>
<organism evidence="2 3">
    <name type="scientific">Cichlidogyrus casuarinus</name>
    <dbReference type="NCBI Taxonomy" id="1844966"/>
    <lineage>
        <taxon>Eukaryota</taxon>
        <taxon>Metazoa</taxon>
        <taxon>Spiralia</taxon>
        <taxon>Lophotrochozoa</taxon>
        <taxon>Platyhelminthes</taxon>
        <taxon>Monogenea</taxon>
        <taxon>Monopisthocotylea</taxon>
        <taxon>Dactylogyridea</taxon>
        <taxon>Ancyrocephalidae</taxon>
        <taxon>Cichlidogyrus</taxon>
    </lineage>
</organism>
<evidence type="ECO:0000256" key="1">
    <source>
        <dbReference type="SAM" id="SignalP"/>
    </source>
</evidence>
<reference evidence="2 3" key="1">
    <citation type="submission" date="2024-11" db="EMBL/GenBank/DDBJ databases">
        <title>Adaptive evolution of stress response genes in parasites aligns with host niche diversity.</title>
        <authorList>
            <person name="Hahn C."/>
            <person name="Resl P."/>
        </authorList>
    </citation>
    <scope>NUCLEOTIDE SEQUENCE [LARGE SCALE GENOMIC DNA]</scope>
    <source>
        <strain evidence="2">EGGRZ-B1_66</strain>
        <tissue evidence="2">Body</tissue>
    </source>
</reference>